<feature type="repeat" description="ANK" evidence="3">
    <location>
        <begin position="628"/>
        <end position="660"/>
    </location>
</feature>
<name>A0A3Q3W7Q2_MOLML</name>
<dbReference type="AlphaFoldDB" id="A0A3Q3W7Q2"/>
<evidence type="ECO:0000313" key="5">
    <source>
        <dbReference type="Proteomes" id="UP000261620"/>
    </source>
</evidence>
<dbReference type="InterPro" id="IPR050663">
    <property type="entry name" value="Ankyrin-SOCS_Box"/>
</dbReference>
<dbReference type="Pfam" id="PF13637">
    <property type="entry name" value="Ank_4"/>
    <property type="match status" value="2"/>
</dbReference>
<feature type="repeat" description="ANK" evidence="3">
    <location>
        <begin position="937"/>
        <end position="969"/>
    </location>
</feature>
<dbReference type="GO" id="GO:0045944">
    <property type="term" value="P:positive regulation of transcription by RNA polymerase II"/>
    <property type="evidence" value="ECO:0007669"/>
    <property type="project" value="TreeGrafter"/>
</dbReference>
<dbReference type="InterPro" id="IPR002110">
    <property type="entry name" value="Ankyrin_rpt"/>
</dbReference>
<feature type="repeat" description="ANK" evidence="3">
    <location>
        <begin position="441"/>
        <end position="473"/>
    </location>
</feature>
<evidence type="ECO:0000256" key="2">
    <source>
        <dbReference type="ARBA" id="ARBA00023043"/>
    </source>
</evidence>
<dbReference type="PROSITE" id="PS50088">
    <property type="entry name" value="ANK_REPEAT"/>
    <property type="match status" value="18"/>
</dbReference>
<keyword evidence="2 3" id="KW-0040">ANK repeat</keyword>
<feature type="repeat" description="ANK" evidence="3">
    <location>
        <begin position="264"/>
        <end position="297"/>
    </location>
</feature>
<feature type="repeat" description="ANK" evidence="3">
    <location>
        <begin position="664"/>
        <end position="696"/>
    </location>
</feature>
<evidence type="ECO:0000313" key="4">
    <source>
        <dbReference type="Ensembl" id="ENSMMOP00000004629.1"/>
    </source>
</evidence>
<evidence type="ECO:0000256" key="3">
    <source>
        <dbReference type="PROSITE-ProRule" id="PRU00023"/>
    </source>
</evidence>
<feature type="repeat" description="ANK" evidence="3">
    <location>
        <begin position="834"/>
        <end position="866"/>
    </location>
</feature>
<dbReference type="Pfam" id="PF12796">
    <property type="entry name" value="Ank_2"/>
    <property type="match status" value="7"/>
</dbReference>
<dbReference type="PANTHER" id="PTHR24193">
    <property type="entry name" value="ANKYRIN REPEAT PROTEIN"/>
    <property type="match status" value="1"/>
</dbReference>
<dbReference type="Pfam" id="PF13857">
    <property type="entry name" value="Ank_5"/>
    <property type="match status" value="1"/>
</dbReference>
<dbReference type="PRINTS" id="PR01415">
    <property type="entry name" value="ANKYRIN"/>
</dbReference>
<feature type="repeat" description="ANK" evidence="3">
    <location>
        <begin position="594"/>
        <end position="626"/>
    </location>
</feature>
<dbReference type="InterPro" id="IPR036770">
    <property type="entry name" value="Ankyrin_rpt-contain_sf"/>
</dbReference>
<dbReference type="PROSITE" id="PS50297">
    <property type="entry name" value="ANK_REP_REGION"/>
    <property type="match status" value="16"/>
</dbReference>
<dbReference type="Gene3D" id="1.25.40.20">
    <property type="entry name" value="Ankyrin repeat-containing domain"/>
    <property type="match status" value="11"/>
</dbReference>
<accession>A0A3Q3W7Q2</accession>
<feature type="repeat" description="ANK" evidence="3">
    <location>
        <begin position="198"/>
        <end position="230"/>
    </location>
</feature>
<dbReference type="Ensembl" id="ENSMMOT00000004713.1">
    <property type="protein sequence ID" value="ENSMMOP00000004629.1"/>
    <property type="gene ID" value="ENSMMOG00000003687.1"/>
</dbReference>
<reference evidence="4" key="2">
    <citation type="submission" date="2025-09" db="UniProtKB">
        <authorList>
            <consortium name="Ensembl"/>
        </authorList>
    </citation>
    <scope>IDENTIFICATION</scope>
</reference>
<dbReference type="Proteomes" id="UP000261620">
    <property type="component" value="Unplaced"/>
</dbReference>
<feature type="repeat" description="ANK" evidence="3">
    <location>
        <begin position="331"/>
        <end position="363"/>
    </location>
</feature>
<feature type="repeat" description="ANK" evidence="3">
    <location>
        <begin position="408"/>
        <end position="440"/>
    </location>
</feature>
<feature type="repeat" description="ANK" evidence="3">
    <location>
        <begin position="231"/>
        <end position="263"/>
    </location>
</feature>
<feature type="repeat" description="ANK" evidence="3">
    <location>
        <begin position="697"/>
        <end position="729"/>
    </location>
</feature>
<dbReference type="PANTHER" id="PTHR24193:SF121">
    <property type="entry name" value="ADA2A-CONTAINING COMPLEX COMPONENT 3, ISOFORM D"/>
    <property type="match status" value="1"/>
</dbReference>
<keyword evidence="5" id="KW-1185">Reference proteome</keyword>
<dbReference type="SMART" id="SM00248">
    <property type="entry name" value="ANK"/>
    <property type="match status" value="27"/>
</dbReference>
<protein>
    <submittedName>
        <fullName evidence="4">Uncharacterized protein</fullName>
    </submittedName>
</protein>
<dbReference type="OMA" id="GYHELVE"/>
<feature type="repeat" description="ANK" evidence="3">
    <location>
        <begin position="730"/>
        <end position="762"/>
    </location>
</feature>
<feature type="repeat" description="ANK" evidence="3">
    <location>
        <begin position="66"/>
        <end position="98"/>
    </location>
</feature>
<keyword evidence="1" id="KW-0677">Repeat</keyword>
<proteinExistence type="predicted"/>
<dbReference type="GO" id="GO:0000976">
    <property type="term" value="F:transcription cis-regulatory region binding"/>
    <property type="evidence" value="ECO:0007669"/>
    <property type="project" value="TreeGrafter"/>
</dbReference>
<dbReference type="SUPFAM" id="SSF48403">
    <property type="entry name" value="Ankyrin repeat"/>
    <property type="match status" value="4"/>
</dbReference>
<feature type="repeat" description="ANK" evidence="3">
    <location>
        <begin position="132"/>
        <end position="163"/>
    </location>
</feature>
<dbReference type="STRING" id="94237.ENSMMOP00000004629"/>
<dbReference type="Pfam" id="PF00023">
    <property type="entry name" value="Ank"/>
    <property type="match status" value="3"/>
</dbReference>
<feature type="repeat" description="ANK" evidence="3">
    <location>
        <begin position="564"/>
        <end position="593"/>
    </location>
</feature>
<sequence>FHLSPLVQAIFSQNIEEVTFLLSHNEDVNFDQEHSTPLHAAAYLGHVQTMDLLIASGANVNAKDQGLLTPLHRAAASQNERAVELLLKHKAEVNSRDKFWHTPLHMAATKWATGCALALIPHVCSVDVADRSGRTPLHHAAYSGQREVNLLLSKGANVCAKDKKERQAIHWAALLSGHMDAMKLLVSHSADVICKDKEGYTPLHTAAVSGQLDVIKYLLRVVLEIDEANVFGNTALHMACHMGHDAVATELVNCGANINQPNLHGSTPLHLAAASSSGVLCLELLINNGADVSVQNKEGKSPLHMAAMHGRFTGSQILIQNGGEIDCVDMYGNTPLHVAAKHGQELLISTLLSHGADKARLDGILPLHLAALCGFPDCCRKLLCNGQFYIMSSLKQSVEFDINMVDDYGRTCLHAAASGGNIECLNLLLSFGADLDVKDHLGRSPLHYAAANRNSQCVVSLVRAGAEVNDLDLTGSSPLHYAAASFNFNLLNPTNTHSEEEAEPEDFGCLDFLLDNGANPALKNSKGYSAVHYAAAYGNKQHLEMLLEISFNCLEEAESNIPVSPLHLAAYYGHCEALRLLSETLVSLDVRDIEGRTALHLAAHRGFASCVEVLLKHQASYTLKEHKHKRTVLHAAAAEGQVDCVLLLVNREQSADIIDSPDTQGQTALMLAALGCHTDCVHILLEKGAKVDAADNKGFTALHRAAILGSEGCVCALLEHGASALYRDSQGRTPLHLAASLGHTELLQTLLKAAMKSDPLDSILDYKSDPLDSILDYRGREGCLHILLENKLFSNQEGNLFTPLHCALVNGHDVPAGLLVKTVGPQIVNVSDAKGRTPLHAAAYSGNVAGLQLVLQQGAEVNSVDHCGYSALMVAADCGQKRAVEFLLHNAKPDLTGVDVNNNTALHLACSKGHEMCALLILGEISDSSLINATNSALQMPLHIAARKGLATVVQVLLSRGAAVMAVDEDGHTPALACAPNKNVADCLALILSTMKPYPPKEASASAASHFNSILKNCGIAASCGSGGNLLATCLS</sequence>
<feature type="repeat" description="ANK" evidence="3">
    <location>
        <begin position="33"/>
        <end position="65"/>
    </location>
</feature>
<feature type="repeat" description="ANK" evidence="3">
    <location>
        <begin position="298"/>
        <end position="330"/>
    </location>
</feature>
<reference evidence="4" key="1">
    <citation type="submission" date="2025-08" db="UniProtKB">
        <authorList>
            <consortium name="Ensembl"/>
        </authorList>
    </citation>
    <scope>IDENTIFICATION</scope>
</reference>
<evidence type="ECO:0000256" key="1">
    <source>
        <dbReference type="ARBA" id="ARBA00022737"/>
    </source>
</evidence>
<dbReference type="GO" id="GO:0005634">
    <property type="term" value="C:nucleus"/>
    <property type="evidence" value="ECO:0007669"/>
    <property type="project" value="TreeGrafter"/>
</dbReference>
<organism evidence="4 5">
    <name type="scientific">Mola mola</name>
    <name type="common">Ocean sunfish</name>
    <name type="synonym">Tetraodon mola</name>
    <dbReference type="NCBI Taxonomy" id="94237"/>
    <lineage>
        <taxon>Eukaryota</taxon>
        <taxon>Metazoa</taxon>
        <taxon>Chordata</taxon>
        <taxon>Craniata</taxon>
        <taxon>Vertebrata</taxon>
        <taxon>Euteleostomi</taxon>
        <taxon>Actinopterygii</taxon>
        <taxon>Neopterygii</taxon>
        <taxon>Teleostei</taxon>
        <taxon>Neoteleostei</taxon>
        <taxon>Acanthomorphata</taxon>
        <taxon>Eupercaria</taxon>
        <taxon>Tetraodontiformes</taxon>
        <taxon>Molidae</taxon>
        <taxon>Mola</taxon>
    </lineage>
</organism>